<keyword evidence="3" id="KW-1185">Reference proteome</keyword>
<gene>
    <name evidence="2" type="ORF">HF519_26935</name>
</gene>
<dbReference type="PANTHER" id="PTHR43403:SF1">
    <property type="entry name" value="NAD-SPECIFIC GLUTAMATE DEHYDROGENASE"/>
    <property type="match status" value="1"/>
</dbReference>
<dbReference type="GO" id="GO:0004352">
    <property type="term" value="F:glutamate dehydrogenase (NAD+) activity"/>
    <property type="evidence" value="ECO:0007669"/>
    <property type="project" value="InterPro"/>
</dbReference>
<dbReference type="InterPro" id="IPR048381">
    <property type="entry name" value="GDH_C"/>
</dbReference>
<evidence type="ECO:0000313" key="2">
    <source>
        <dbReference type="EMBL" id="NMH95126.1"/>
    </source>
</evidence>
<sequence>MRPPVGYGHRRESALAPQVGAVGGCQRILELPRDDHWEALAKGALRDSLYAVHASLTAEVLRTGEPGTNAQDRVRRWLGRSAATTNRCVRVLDDIAGGGRADLAALTVALREVDALAQAGPPGHR</sequence>
<dbReference type="PANTHER" id="PTHR43403">
    <property type="entry name" value="NAD-SPECIFIC GLUTAMATE DEHYDROGENASE"/>
    <property type="match status" value="1"/>
</dbReference>
<feature type="domain" description="NAD-specific glutamate dehydrogenase C-terminal" evidence="1">
    <location>
        <begin position="26"/>
        <end position="113"/>
    </location>
</feature>
<dbReference type="GO" id="GO:0004069">
    <property type="term" value="F:L-aspartate:2-oxoglutarate aminotransferase activity"/>
    <property type="evidence" value="ECO:0007669"/>
    <property type="project" value="InterPro"/>
</dbReference>
<dbReference type="Proteomes" id="UP000586918">
    <property type="component" value="Unassembled WGS sequence"/>
</dbReference>
<dbReference type="PROSITE" id="PS51257">
    <property type="entry name" value="PROKAR_LIPOPROTEIN"/>
    <property type="match status" value="1"/>
</dbReference>
<comment type="caution">
    <text evidence="2">The sequence shown here is derived from an EMBL/GenBank/DDBJ whole genome shotgun (WGS) entry which is preliminary data.</text>
</comment>
<dbReference type="RefSeq" id="WP_169415792.1">
    <property type="nucleotide sequence ID" value="NZ_JAAXKZ010000157.1"/>
</dbReference>
<dbReference type="GO" id="GO:0006538">
    <property type="term" value="P:L-glutamate catabolic process"/>
    <property type="evidence" value="ECO:0007669"/>
    <property type="project" value="InterPro"/>
</dbReference>
<accession>A0A848DRT1</accession>
<proteinExistence type="predicted"/>
<dbReference type="AlphaFoldDB" id="A0A848DRT1"/>
<evidence type="ECO:0000259" key="1">
    <source>
        <dbReference type="Pfam" id="PF21074"/>
    </source>
</evidence>
<dbReference type="Pfam" id="PF21074">
    <property type="entry name" value="GDH_C"/>
    <property type="match status" value="1"/>
</dbReference>
<dbReference type="InterPro" id="IPR007780">
    <property type="entry name" value="NAD_Glu_DH_bac"/>
</dbReference>
<name>A0A848DRT1_9PSEU</name>
<protein>
    <submittedName>
        <fullName evidence="2">NAD-glutamate dehydrogenase</fullName>
    </submittedName>
</protein>
<organism evidence="2 3">
    <name type="scientific">Pseudonocardia bannensis</name>
    <dbReference type="NCBI Taxonomy" id="630973"/>
    <lineage>
        <taxon>Bacteria</taxon>
        <taxon>Bacillati</taxon>
        <taxon>Actinomycetota</taxon>
        <taxon>Actinomycetes</taxon>
        <taxon>Pseudonocardiales</taxon>
        <taxon>Pseudonocardiaceae</taxon>
        <taxon>Pseudonocardia</taxon>
    </lineage>
</organism>
<reference evidence="2 3" key="1">
    <citation type="submission" date="2020-04" db="EMBL/GenBank/DDBJ databases">
        <authorList>
            <person name="Klaysubun C."/>
            <person name="Duangmal K."/>
            <person name="Lipun K."/>
        </authorList>
    </citation>
    <scope>NUCLEOTIDE SEQUENCE [LARGE SCALE GENOMIC DNA]</scope>
    <source>
        <strain evidence="2 3">DSM 45300</strain>
    </source>
</reference>
<evidence type="ECO:0000313" key="3">
    <source>
        <dbReference type="Proteomes" id="UP000586918"/>
    </source>
</evidence>
<dbReference type="EMBL" id="JAAXKZ010000157">
    <property type="protein sequence ID" value="NMH95126.1"/>
    <property type="molecule type" value="Genomic_DNA"/>
</dbReference>